<protein>
    <submittedName>
        <fullName evidence="1">Uncharacterized protein</fullName>
    </submittedName>
</protein>
<proteinExistence type="predicted"/>
<dbReference type="AlphaFoldDB" id="A0AAV1NFX2"/>
<dbReference type="Proteomes" id="UP001314229">
    <property type="component" value="Unassembled WGS sequence"/>
</dbReference>
<name>A0AAV1NFX2_SCOSC</name>
<reference evidence="1 2" key="1">
    <citation type="submission" date="2024-01" db="EMBL/GenBank/DDBJ databases">
        <authorList>
            <person name="Alioto T."/>
            <person name="Alioto T."/>
            <person name="Gomez Garrido J."/>
        </authorList>
    </citation>
    <scope>NUCLEOTIDE SEQUENCE [LARGE SCALE GENOMIC DNA]</scope>
</reference>
<sequence length="87" mass="10025">MERSPPRARFLRKHAQPQIDLNAKRFTVNQTERHLDFVISRLSAESYCPNLGSQWLITVGKEDIRHSLFRRLSEGAADSVLLCETTD</sequence>
<evidence type="ECO:0000313" key="2">
    <source>
        <dbReference type="Proteomes" id="UP001314229"/>
    </source>
</evidence>
<dbReference type="EMBL" id="CAWUFR010000033">
    <property type="protein sequence ID" value="CAK6958387.1"/>
    <property type="molecule type" value="Genomic_DNA"/>
</dbReference>
<gene>
    <name evidence="1" type="ORF">FSCOSCO3_A019965</name>
</gene>
<organism evidence="1 2">
    <name type="scientific">Scomber scombrus</name>
    <name type="common">Atlantic mackerel</name>
    <name type="synonym">Scomber vernalis</name>
    <dbReference type="NCBI Taxonomy" id="13677"/>
    <lineage>
        <taxon>Eukaryota</taxon>
        <taxon>Metazoa</taxon>
        <taxon>Chordata</taxon>
        <taxon>Craniata</taxon>
        <taxon>Vertebrata</taxon>
        <taxon>Euteleostomi</taxon>
        <taxon>Actinopterygii</taxon>
        <taxon>Neopterygii</taxon>
        <taxon>Teleostei</taxon>
        <taxon>Neoteleostei</taxon>
        <taxon>Acanthomorphata</taxon>
        <taxon>Pelagiaria</taxon>
        <taxon>Scombriformes</taxon>
        <taxon>Scombridae</taxon>
        <taxon>Scomber</taxon>
    </lineage>
</organism>
<comment type="caution">
    <text evidence="1">The sequence shown here is derived from an EMBL/GenBank/DDBJ whole genome shotgun (WGS) entry which is preliminary data.</text>
</comment>
<keyword evidence="2" id="KW-1185">Reference proteome</keyword>
<accession>A0AAV1NFX2</accession>
<evidence type="ECO:0000313" key="1">
    <source>
        <dbReference type="EMBL" id="CAK6958387.1"/>
    </source>
</evidence>